<keyword evidence="1" id="KW-0227">DNA damage</keyword>
<dbReference type="SUPFAM" id="SSF46767">
    <property type="entry name" value="Methylated DNA-protein cysteine methyltransferase, C-terminal domain"/>
    <property type="match status" value="1"/>
</dbReference>
<dbReference type="EMBL" id="QGQD01000041">
    <property type="protein sequence ID" value="TLD01303.1"/>
    <property type="molecule type" value="Genomic_DNA"/>
</dbReference>
<dbReference type="PANTHER" id="PTHR42942">
    <property type="entry name" value="6-O-METHYLGUANINE DNA METHYLTRANSFERASE"/>
    <property type="match status" value="1"/>
</dbReference>
<dbReference type="InterPro" id="IPR052520">
    <property type="entry name" value="ATL_DNA_repair"/>
</dbReference>
<evidence type="ECO:0000313" key="3">
    <source>
        <dbReference type="EMBL" id="TLD01303.1"/>
    </source>
</evidence>
<reference evidence="3 4" key="1">
    <citation type="journal article" date="2019" name="Anaerobe">
        <title>Detection of Robinsoniella peoriensis in multiple bone samples of a trauma patient.</title>
        <authorList>
            <person name="Schrottner P."/>
            <person name="Hartwich K."/>
            <person name="Bunk B."/>
            <person name="Schober I."/>
            <person name="Helbig S."/>
            <person name="Rudolph W.W."/>
            <person name="Gunzer F."/>
        </authorList>
    </citation>
    <scope>NUCLEOTIDE SEQUENCE [LARGE SCALE GENOMIC DNA]</scope>
    <source>
        <strain evidence="3 4">DSM 106044</strain>
    </source>
</reference>
<sequence length="118" mass="13110">MDFYQRVAVVCKTVPAGKVATYGQIALLCGKPKNSRQVGYALKHNFSGDNLPAHRIVNHQGYLSGAGCFQDPDKQDVLLMEEGVEVSSDLRVDLKKYGWKNTLEDALCLRAYFEKTGI</sequence>
<dbReference type="InterPro" id="IPR036217">
    <property type="entry name" value="MethylDNA_cys_MeTrfase_DNAb"/>
</dbReference>
<comment type="caution">
    <text evidence="3">The sequence shown here is derived from an EMBL/GenBank/DDBJ whole genome shotgun (WGS) entry which is preliminary data.</text>
</comment>
<dbReference type="EC" id="2.1.1.63" evidence="3"/>
<dbReference type="CDD" id="cd06445">
    <property type="entry name" value="ATase"/>
    <property type="match status" value="1"/>
</dbReference>
<proteinExistence type="predicted"/>
<evidence type="ECO:0000256" key="1">
    <source>
        <dbReference type="ARBA" id="ARBA00022763"/>
    </source>
</evidence>
<keyword evidence="3" id="KW-0808">Transferase</keyword>
<accession>A0A4U8QAN8</accession>
<keyword evidence="3" id="KW-0489">Methyltransferase</keyword>
<evidence type="ECO:0000259" key="2">
    <source>
        <dbReference type="Pfam" id="PF01035"/>
    </source>
</evidence>
<dbReference type="Proteomes" id="UP000306509">
    <property type="component" value="Unassembled WGS sequence"/>
</dbReference>
<dbReference type="GO" id="GO:0003908">
    <property type="term" value="F:methylated-DNA-[protein]-cysteine S-methyltransferase activity"/>
    <property type="evidence" value="ECO:0007669"/>
    <property type="project" value="UniProtKB-EC"/>
</dbReference>
<dbReference type="STRING" id="180332.GCA_000797495_02244"/>
<evidence type="ECO:0000313" key="4">
    <source>
        <dbReference type="Proteomes" id="UP000306509"/>
    </source>
</evidence>
<protein>
    <submittedName>
        <fullName evidence="3">Methylated-DNA--protein-cysteine methyltransferase</fullName>
        <ecNumber evidence="3">2.1.1.63</ecNumber>
    </submittedName>
</protein>
<keyword evidence="4" id="KW-1185">Reference proteome</keyword>
<organism evidence="3 4">
    <name type="scientific">Robinsoniella peoriensis</name>
    <dbReference type="NCBI Taxonomy" id="180332"/>
    <lineage>
        <taxon>Bacteria</taxon>
        <taxon>Bacillati</taxon>
        <taxon>Bacillota</taxon>
        <taxon>Clostridia</taxon>
        <taxon>Lachnospirales</taxon>
        <taxon>Lachnospiraceae</taxon>
        <taxon>Robinsoniella</taxon>
    </lineage>
</organism>
<name>A0A4U8QAN8_9FIRM</name>
<dbReference type="OrthoDB" id="9789813at2"/>
<gene>
    <name evidence="3" type="primary">ogt_2</name>
    <name evidence="3" type="ORF">DSM106044_01788</name>
</gene>
<dbReference type="InterPro" id="IPR014048">
    <property type="entry name" value="MethylDNA_cys_MeTrfase_DNA-bd"/>
</dbReference>
<dbReference type="PANTHER" id="PTHR42942:SF1">
    <property type="entry name" value="ALKYLTRANSFERASE-LIKE PROTEIN 1"/>
    <property type="match status" value="1"/>
</dbReference>
<dbReference type="AlphaFoldDB" id="A0A4U8QAN8"/>
<feature type="domain" description="Methylated-DNA-[protein]-cysteine S-methyltransferase DNA binding" evidence="2">
    <location>
        <begin position="2"/>
        <end position="84"/>
    </location>
</feature>
<dbReference type="RefSeq" id="WP_027295481.1">
    <property type="nucleotide sequence ID" value="NZ_CABMJZ010000065.1"/>
</dbReference>
<dbReference type="Pfam" id="PF01035">
    <property type="entry name" value="DNA_binding_1"/>
    <property type="match status" value="1"/>
</dbReference>
<dbReference type="Gene3D" id="1.10.10.10">
    <property type="entry name" value="Winged helix-like DNA-binding domain superfamily/Winged helix DNA-binding domain"/>
    <property type="match status" value="1"/>
</dbReference>
<dbReference type="GO" id="GO:0006281">
    <property type="term" value="P:DNA repair"/>
    <property type="evidence" value="ECO:0007669"/>
    <property type="project" value="InterPro"/>
</dbReference>
<dbReference type="GO" id="GO:0032259">
    <property type="term" value="P:methylation"/>
    <property type="evidence" value="ECO:0007669"/>
    <property type="project" value="UniProtKB-KW"/>
</dbReference>
<dbReference type="InterPro" id="IPR036388">
    <property type="entry name" value="WH-like_DNA-bd_sf"/>
</dbReference>